<proteinExistence type="predicted"/>
<evidence type="ECO:0000313" key="3">
    <source>
        <dbReference type="EMBL" id="MPM55945.1"/>
    </source>
</evidence>
<dbReference type="CDD" id="cd03424">
    <property type="entry name" value="NUDIX_ADPRase_Nudt5_UGPPase_Nudt14"/>
    <property type="match status" value="1"/>
</dbReference>
<comment type="caution">
    <text evidence="3">The sequence shown here is derived from an EMBL/GenBank/DDBJ whole genome shotgun (WGS) entry which is preliminary data.</text>
</comment>
<dbReference type="InterPro" id="IPR020084">
    <property type="entry name" value="NUDIX_hydrolase_CS"/>
</dbReference>
<accession>A0A645ARP3</accession>
<name>A0A645ARP3_9ZZZZ</name>
<evidence type="ECO:0000259" key="2">
    <source>
        <dbReference type="PROSITE" id="PS51462"/>
    </source>
</evidence>
<dbReference type="PANTHER" id="PTHR11839">
    <property type="entry name" value="UDP/ADP-SUGAR PYROPHOSPHATASE"/>
    <property type="match status" value="1"/>
</dbReference>
<dbReference type="AlphaFoldDB" id="A0A645ARP3"/>
<feature type="domain" description="Nudix hydrolase" evidence="2">
    <location>
        <begin position="48"/>
        <end position="182"/>
    </location>
</feature>
<dbReference type="PRINTS" id="PR00502">
    <property type="entry name" value="NUDIXFAMILY"/>
</dbReference>
<dbReference type="GO" id="GO:0019693">
    <property type="term" value="P:ribose phosphate metabolic process"/>
    <property type="evidence" value="ECO:0007669"/>
    <property type="project" value="TreeGrafter"/>
</dbReference>
<dbReference type="InterPro" id="IPR015797">
    <property type="entry name" value="NUDIX_hydrolase-like_dom_sf"/>
</dbReference>
<dbReference type="InterPro" id="IPR000086">
    <property type="entry name" value="NUDIX_hydrolase_dom"/>
</dbReference>
<protein>
    <recommendedName>
        <fullName evidence="2">Nudix hydrolase domain-containing protein</fullName>
    </recommendedName>
</protein>
<dbReference type="PROSITE" id="PS51462">
    <property type="entry name" value="NUDIX"/>
    <property type="match status" value="1"/>
</dbReference>
<dbReference type="PANTHER" id="PTHR11839:SF1">
    <property type="entry name" value="ADP-SUGAR PYROPHOSPHATASE"/>
    <property type="match status" value="1"/>
</dbReference>
<organism evidence="3">
    <name type="scientific">bioreactor metagenome</name>
    <dbReference type="NCBI Taxonomy" id="1076179"/>
    <lineage>
        <taxon>unclassified sequences</taxon>
        <taxon>metagenomes</taxon>
        <taxon>ecological metagenomes</taxon>
    </lineage>
</organism>
<reference evidence="3" key="1">
    <citation type="submission" date="2019-08" db="EMBL/GenBank/DDBJ databases">
        <authorList>
            <person name="Kucharzyk K."/>
            <person name="Murdoch R.W."/>
            <person name="Higgins S."/>
            <person name="Loffler F."/>
        </authorList>
    </citation>
    <scope>NUCLEOTIDE SEQUENCE</scope>
</reference>
<keyword evidence="1" id="KW-0378">Hydrolase</keyword>
<dbReference type="Pfam" id="PF00293">
    <property type="entry name" value="NUDIX"/>
    <property type="match status" value="1"/>
</dbReference>
<gene>
    <name evidence="3" type="ORF">SDC9_102743</name>
</gene>
<dbReference type="PROSITE" id="PS00893">
    <property type="entry name" value="NUDIX_BOX"/>
    <property type="match status" value="1"/>
</dbReference>
<dbReference type="GO" id="GO:0006753">
    <property type="term" value="P:nucleoside phosphate metabolic process"/>
    <property type="evidence" value="ECO:0007669"/>
    <property type="project" value="TreeGrafter"/>
</dbReference>
<dbReference type="InterPro" id="IPR020476">
    <property type="entry name" value="Nudix_hydrolase"/>
</dbReference>
<dbReference type="EMBL" id="VSSQ01015512">
    <property type="protein sequence ID" value="MPM55945.1"/>
    <property type="molecule type" value="Genomic_DNA"/>
</dbReference>
<dbReference type="GO" id="GO:0016462">
    <property type="term" value="F:pyrophosphatase activity"/>
    <property type="evidence" value="ECO:0007669"/>
    <property type="project" value="UniProtKB-ARBA"/>
</dbReference>
<evidence type="ECO:0000256" key="1">
    <source>
        <dbReference type="ARBA" id="ARBA00022801"/>
    </source>
</evidence>
<dbReference type="Gene3D" id="3.90.79.10">
    <property type="entry name" value="Nucleoside Triphosphate Pyrophosphohydrolase"/>
    <property type="match status" value="1"/>
</dbReference>
<dbReference type="SUPFAM" id="SSF55811">
    <property type="entry name" value="Nudix"/>
    <property type="match status" value="1"/>
</dbReference>
<sequence>MKLEKFKCIKRGKFLNNYELTYINKAGQNKVYEMVSRGEYTDVSDVGEKTAGVIIAAFYKERVLLIREFRMGVNNYVYSFPAGLIDAGETPIEAARRELREETGMEITEIKTVLKPSYSCTGITDEKTVIVFCEVIGEISECKFADEEICSYLFTKEEVRALLVEKTFSSRAQAICYLWSKE</sequence>